<dbReference type="EMBL" id="JAAKZV010000337">
    <property type="protein sequence ID" value="NGN69759.1"/>
    <property type="molecule type" value="Genomic_DNA"/>
</dbReference>
<name>A0A6G4UC18_9ACTN</name>
<keyword evidence="1" id="KW-0805">Transcription regulation</keyword>
<reference evidence="6 7" key="1">
    <citation type="submission" date="2020-02" db="EMBL/GenBank/DDBJ databases">
        <title>Whole-genome analyses of novel actinobacteria.</title>
        <authorList>
            <person name="Sahin N."/>
        </authorList>
    </citation>
    <scope>NUCLEOTIDE SEQUENCE [LARGE SCALE GENOMIC DNA]</scope>
    <source>
        <strain evidence="6 7">A7024</strain>
    </source>
</reference>
<feature type="DNA-binding region" description="H-T-H motif" evidence="4">
    <location>
        <begin position="40"/>
        <end position="59"/>
    </location>
</feature>
<evidence type="ECO:0000313" key="6">
    <source>
        <dbReference type="EMBL" id="NGN69759.1"/>
    </source>
</evidence>
<feature type="domain" description="HTH tetR-type" evidence="5">
    <location>
        <begin position="18"/>
        <end position="77"/>
    </location>
</feature>
<dbReference type="SUPFAM" id="SSF48498">
    <property type="entry name" value="Tetracyclin repressor-like, C-terminal domain"/>
    <property type="match status" value="1"/>
</dbReference>
<dbReference type="InterPro" id="IPR050109">
    <property type="entry name" value="HTH-type_TetR-like_transc_reg"/>
</dbReference>
<proteinExistence type="predicted"/>
<dbReference type="PRINTS" id="PR00455">
    <property type="entry name" value="HTHTETR"/>
</dbReference>
<dbReference type="InterPro" id="IPR036271">
    <property type="entry name" value="Tet_transcr_reg_TetR-rel_C_sf"/>
</dbReference>
<keyword evidence="3" id="KW-0804">Transcription</keyword>
<dbReference type="RefSeq" id="WP_165244976.1">
    <property type="nucleotide sequence ID" value="NZ_JAAKZV010000337.1"/>
</dbReference>
<dbReference type="AlphaFoldDB" id="A0A6G4UC18"/>
<dbReference type="InterPro" id="IPR049445">
    <property type="entry name" value="TetR_SbtR-like_C"/>
</dbReference>
<evidence type="ECO:0000256" key="1">
    <source>
        <dbReference type="ARBA" id="ARBA00023015"/>
    </source>
</evidence>
<evidence type="ECO:0000259" key="5">
    <source>
        <dbReference type="PROSITE" id="PS50977"/>
    </source>
</evidence>
<evidence type="ECO:0000256" key="4">
    <source>
        <dbReference type="PROSITE-ProRule" id="PRU00335"/>
    </source>
</evidence>
<protein>
    <submittedName>
        <fullName evidence="6">TetR/AcrR family transcriptional regulator</fullName>
    </submittedName>
</protein>
<dbReference type="Pfam" id="PF21597">
    <property type="entry name" value="TetR_C_43"/>
    <property type="match status" value="1"/>
</dbReference>
<dbReference type="InterPro" id="IPR001647">
    <property type="entry name" value="HTH_TetR"/>
</dbReference>
<keyword evidence="2 4" id="KW-0238">DNA-binding</keyword>
<sequence length="219" mass="24333">MSTDTALPRQRASRRDASRNRIRIVEAARQALVEYGTDVPLDEVARRAGVGNATVYRHFDGRRDLLLAVMLHSMERIAEEAESAYEEVGHPFEALRRFVLRAADERIGSLCPLLAEGFDKGAPPLADTHDRLDRAIVRLMDRAKEAGQLRGDVAVGDLMVALSQLTRPLPGSECTTFDQFVQRHLQLFLDGLQAPARSELPGHAATLEDLRQKREPGSD</sequence>
<dbReference type="Proteomes" id="UP000481583">
    <property type="component" value="Unassembled WGS sequence"/>
</dbReference>
<keyword evidence="7" id="KW-1185">Reference proteome</keyword>
<dbReference type="InterPro" id="IPR009057">
    <property type="entry name" value="Homeodomain-like_sf"/>
</dbReference>
<dbReference type="PANTHER" id="PTHR30055:SF234">
    <property type="entry name" value="HTH-TYPE TRANSCRIPTIONAL REGULATOR BETI"/>
    <property type="match status" value="1"/>
</dbReference>
<comment type="caution">
    <text evidence="6">The sequence shown here is derived from an EMBL/GenBank/DDBJ whole genome shotgun (WGS) entry which is preliminary data.</text>
</comment>
<dbReference type="Gene3D" id="1.10.357.10">
    <property type="entry name" value="Tetracycline Repressor, domain 2"/>
    <property type="match status" value="1"/>
</dbReference>
<gene>
    <name evidence="6" type="ORF">G5C51_38460</name>
</gene>
<dbReference type="PROSITE" id="PS50977">
    <property type="entry name" value="HTH_TETR_2"/>
    <property type="match status" value="1"/>
</dbReference>
<dbReference type="Pfam" id="PF00440">
    <property type="entry name" value="TetR_N"/>
    <property type="match status" value="1"/>
</dbReference>
<evidence type="ECO:0000256" key="2">
    <source>
        <dbReference type="ARBA" id="ARBA00023125"/>
    </source>
</evidence>
<dbReference type="SUPFAM" id="SSF46689">
    <property type="entry name" value="Homeodomain-like"/>
    <property type="match status" value="1"/>
</dbReference>
<dbReference type="GO" id="GO:0003700">
    <property type="term" value="F:DNA-binding transcription factor activity"/>
    <property type="evidence" value="ECO:0007669"/>
    <property type="project" value="TreeGrafter"/>
</dbReference>
<accession>A0A6G4UC18</accession>
<evidence type="ECO:0000313" key="7">
    <source>
        <dbReference type="Proteomes" id="UP000481583"/>
    </source>
</evidence>
<dbReference type="GO" id="GO:0000976">
    <property type="term" value="F:transcription cis-regulatory region binding"/>
    <property type="evidence" value="ECO:0007669"/>
    <property type="project" value="TreeGrafter"/>
</dbReference>
<dbReference type="PANTHER" id="PTHR30055">
    <property type="entry name" value="HTH-TYPE TRANSCRIPTIONAL REGULATOR RUTR"/>
    <property type="match status" value="1"/>
</dbReference>
<organism evidence="6 7">
    <name type="scientific">Streptomyces coryli</name>
    <dbReference type="NCBI Taxonomy" id="1128680"/>
    <lineage>
        <taxon>Bacteria</taxon>
        <taxon>Bacillati</taxon>
        <taxon>Actinomycetota</taxon>
        <taxon>Actinomycetes</taxon>
        <taxon>Kitasatosporales</taxon>
        <taxon>Streptomycetaceae</taxon>
        <taxon>Streptomyces</taxon>
    </lineage>
</organism>
<evidence type="ECO:0000256" key="3">
    <source>
        <dbReference type="ARBA" id="ARBA00023163"/>
    </source>
</evidence>